<sequence length="46" mass="5236">MWQIADFNLSHRDHRNVDADSEICLGTRTDGFQAGAVEKHLCNSYL</sequence>
<keyword evidence="2" id="KW-1185">Reference proteome</keyword>
<dbReference type="Proteomes" id="UP000032266">
    <property type="component" value="Chromosome"/>
</dbReference>
<dbReference type="AlphaFoldDB" id="A0A0C5VR88"/>
<gene>
    <name evidence="1" type="ORF">YC6258_05132</name>
</gene>
<name>A0A0C5VR88_9GAMM</name>
<dbReference type="HOGENOM" id="CLU_3184303_0_0_6"/>
<accession>A0A0C5VR88</accession>
<protein>
    <submittedName>
        <fullName evidence="1">Uncharacterized protein</fullName>
    </submittedName>
</protein>
<proteinExistence type="predicted"/>
<evidence type="ECO:0000313" key="1">
    <source>
        <dbReference type="EMBL" id="AJQ97162.1"/>
    </source>
</evidence>
<organism evidence="1 2">
    <name type="scientific">Gynuella sunshinyii YC6258</name>
    <dbReference type="NCBI Taxonomy" id="1445510"/>
    <lineage>
        <taxon>Bacteria</taxon>
        <taxon>Pseudomonadati</taxon>
        <taxon>Pseudomonadota</taxon>
        <taxon>Gammaproteobacteria</taxon>
        <taxon>Oceanospirillales</taxon>
        <taxon>Saccharospirillaceae</taxon>
        <taxon>Gynuella</taxon>
    </lineage>
</organism>
<reference evidence="1 2" key="1">
    <citation type="submission" date="2014-01" db="EMBL/GenBank/DDBJ databases">
        <title>Full genme sequencing of cellulolytic bacterium Gynuella sunshinyii YC6258T gen. nov., sp. nov.</title>
        <authorList>
            <person name="Khan H."/>
            <person name="Chung E.J."/>
            <person name="Chung Y.R."/>
        </authorList>
    </citation>
    <scope>NUCLEOTIDE SEQUENCE [LARGE SCALE GENOMIC DNA]</scope>
    <source>
        <strain evidence="1 2">YC6258</strain>
    </source>
</reference>
<dbReference type="EMBL" id="CP007142">
    <property type="protein sequence ID" value="AJQ97162.1"/>
    <property type="molecule type" value="Genomic_DNA"/>
</dbReference>
<dbReference type="KEGG" id="gsn:YC6258_05132"/>
<evidence type="ECO:0000313" key="2">
    <source>
        <dbReference type="Proteomes" id="UP000032266"/>
    </source>
</evidence>